<dbReference type="InterPro" id="IPR017871">
    <property type="entry name" value="ABC_transporter-like_CS"/>
</dbReference>
<dbReference type="Pfam" id="PF00005">
    <property type="entry name" value="ABC_tran"/>
    <property type="match status" value="2"/>
</dbReference>
<dbReference type="HAMAP" id="MF_00847">
    <property type="entry name" value="EttA"/>
    <property type="match status" value="1"/>
</dbReference>
<organism evidence="14 15">
    <name type="scientific">Aliivibrio logei</name>
    <name type="common">Vibrio logei</name>
    <dbReference type="NCBI Taxonomy" id="688"/>
    <lineage>
        <taxon>Bacteria</taxon>
        <taxon>Pseudomonadati</taxon>
        <taxon>Pseudomonadota</taxon>
        <taxon>Gammaproteobacteria</taxon>
        <taxon>Vibrionales</taxon>
        <taxon>Vibrionaceae</taxon>
        <taxon>Aliivibrio</taxon>
    </lineage>
</organism>
<keyword evidence="2 12" id="KW-0963">Cytoplasm</keyword>
<dbReference type="GO" id="GO:0043022">
    <property type="term" value="F:ribosome binding"/>
    <property type="evidence" value="ECO:0007669"/>
    <property type="project" value="UniProtKB-UniRule"/>
</dbReference>
<feature type="region of interest" description="PtIM" evidence="12">
    <location>
        <begin position="242"/>
        <end position="322"/>
    </location>
</feature>
<dbReference type="Gene3D" id="3.40.50.300">
    <property type="entry name" value="P-loop containing nucleotide triphosphate hydrolases"/>
    <property type="match status" value="2"/>
</dbReference>
<evidence type="ECO:0000256" key="5">
    <source>
        <dbReference type="ARBA" id="ARBA00022737"/>
    </source>
</evidence>
<evidence type="ECO:0000256" key="12">
    <source>
        <dbReference type="HAMAP-Rule" id="MF_00847"/>
    </source>
</evidence>
<evidence type="ECO:0000313" key="15">
    <source>
        <dbReference type="Proteomes" id="UP000093523"/>
    </source>
</evidence>
<reference evidence="14 15" key="1">
    <citation type="submission" date="2016-06" db="EMBL/GenBank/DDBJ databases">
        <authorList>
            <person name="Kjaerup R.B."/>
            <person name="Dalgaard T.S."/>
            <person name="Juul-Madsen H.R."/>
        </authorList>
    </citation>
    <scope>NUCLEOTIDE SEQUENCE [LARGE SCALE GENOMIC DNA]</scope>
    <source>
        <strain evidence="14 15">1S159</strain>
    </source>
</reference>
<comment type="caution">
    <text evidence="12">Lacks conserved residue(s) required for the propagation of feature annotation.</text>
</comment>
<evidence type="ECO:0000256" key="2">
    <source>
        <dbReference type="ARBA" id="ARBA00022490"/>
    </source>
</evidence>
<dbReference type="PANTHER" id="PTHR43858:SF1">
    <property type="entry name" value="ABC TRANSPORTER-RELATED PROTEIN"/>
    <property type="match status" value="1"/>
</dbReference>
<dbReference type="Pfam" id="PF12848">
    <property type="entry name" value="ABC_tran_Xtn"/>
    <property type="match status" value="1"/>
</dbReference>
<dbReference type="OrthoDB" id="9762051at2"/>
<evidence type="ECO:0000259" key="13">
    <source>
        <dbReference type="PROSITE" id="PS50893"/>
    </source>
</evidence>
<dbReference type="PANTHER" id="PTHR43858">
    <property type="entry name" value="ENERGY-DEPENDENT TRANSLATIONAL THROTTLE PROTEIN ETTA"/>
    <property type="match status" value="1"/>
</dbReference>
<keyword evidence="7 12" id="KW-0378">Hydrolase</keyword>
<sequence length="555" mass="62238">MAEYVYTMSRVSKIVPPKRQILKDISLSFFPGAKIGVLGLNGSGKSTLLRIMAGLDTDIDGEARPQSGLKIGYLPQEPVLDESKTVREIVEEAVSDVAGALTRLDAVYAAYAEEDADFDALAKEQGELEALIQAKDGHNLENALERAANALRLPEWDAKIEFLSGGERRRVAICRLLLEKPDMLLLDEPTNHLDAESVAWLEHFLVEYSGTVVAITHDRYFLDNAAGWILELDRGEGIPWEGNYTSWLEQKDERLKQESSKENARQKTIEKELEWVRQNPKGRQAKSKARMARFEELQNTDHQKRNETNELFIPPGERLGDKVLEVTNLTKSFGDRVLIDNLSFSMPKGAIVGIIGANGAGKSTLFKMLSGAEEADSGSIVLGETVKLASVDQFRDSMDNTKTVFQEISEGAEIIKINNYEIPARAYCSRFNFRGNDQQKIIGDLSGGERNRVHLAKLLKTGGNVLLLDEPTNDLDVETLRALEEALLEFPGCAMVISHDRWFLDRIATHILDYRDEGQVSFFEGNYTEYSEWLKKTLGAQAAEPHRIKYKRMTK</sequence>
<comment type="catalytic activity">
    <reaction evidence="12">
        <text>ATP + H2O = ADP + phosphate + H(+)</text>
        <dbReference type="Rhea" id="RHEA:13065"/>
        <dbReference type="ChEBI" id="CHEBI:15377"/>
        <dbReference type="ChEBI" id="CHEBI:15378"/>
        <dbReference type="ChEBI" id="CHEBI:30616"/>
        <dbReference type="ChEBI" id="CHEBI:43474"/>
        <dbReference type="ChEBI" id="CHEBI:456216"/>
    </reaction>
</comment>
<evidence type="ECO:0000256" key="1">
    <source>
        <dbReference type="ARBA" id="ARBA00005868"/>
    </source>
</evidence>
<comment type="function">
    <text evidence="12">A translation factor that gates the progression of the 70S ribosomal initiation complex (IC, containing tRNA(fMet) in the P-site) into the translation elongation cycle by using a mechanism sensitive to the ATP/ADP ratio. Binds to the 70S ribosome E-site where it modulates the state of the translating ribosome during subunit translocation. ATP hydrolysis probably frees it from the ribosome, which can enter the elongation phase.</text>
</comment>
<protein>
    <recommendedName>
        <fullName evidence="12">Energy-dependent translational throttle protein EttA</fullName>
        <ecNumber evidence="12">3.6.1.-</ecNumber>
    </recommendedName>
    <alternativeName>
        <fullName evidence="12">Translational regulatory factor EttA</fullName>
    </alternativeName>
</protein>
<dbReference type="FunFam" id="3.40.50.300:FF:000183">
    <property type="entry name" value="ABC transporter ATP-binding protein yjjK"/>
    <property type="match status" value="1"/>
</dbReference>
<dbReference type="Proteomes" id="UP000093523">
    <property type="component" value="Unassembled WGS sequence"/>
</dbReference>
<evidence type="ECO:0000313" key="14">
    <source>
        <dbReference type="EMBL" id="OCH22553.1"/>
    </source>
</evidence>
<evidence type="ECO:0000256" key="11">
    <source>
        <dbReference type="ARBA" id="ARBA00022917"/>
    </source>
</evidence>
<dbReference type="CDD" id="cd03221">
    <property type="entry name" value="ABCF_EF-3"/>
    <property type="match status" value="2"/>
</dbReference>
<dbReference type="InterPro" id="IPR032781">
    <property type="entry name" value="ABC_tran_Xtn"/>
</dbReference>
<keyword evidence="4 12" id="KW-0699">rRNA-binding</keyword>
<dbReference type="STRING" id="688.A6E04_06495"/>
<dbReference type="InterPro" id="IPR027417">
    <property type="entry name" value="P-loop_NTPase"/>
</dbReference>
<comment type="similarity">
    <text evidence="1 12">Belongs to the ABC transporter superfamily. ABCF family. Translational throttle EttA subfamily.</text>
</comment>
<dbReference type="RefSeq" id="WP_017020669.1">
    <property type="nucleotide sequence ID" value="NZ_CAWMPN010000007.1"/>
</dbReference>
<dbReference type="GO" id="GO:0000049">
    <property type="term" value="F:tRNA binding"/>
    <property type="evidence" value="ECO:0007669"/>
    <property type="project" value="UniProtKB-UniRule"/>
</dbReference>
<dbReference type="AlphaFoldDB" id="A0A1B9P2F8"/>
<keyword evidence="3 12" id="KW-0820">tRNA-binding</keyword>
<keyword evidence="5 12" id="KW-0677">Repeat</keyword>
<evidence type="ECO:0000256" key="10">
    <source>
        <dbReference type="ARBA" id="ARBA00022884"/>
    </source>
</evidence>
<accession>A0A1B9P2F8</accession>
<keyword evidence="9 12" id="KW-0810">Translation regulation</keyword>
<evidence type="ECO:0000256" key="9">
    <source>
        <dbReference type="ARBA" id="ARBA00022845"/>
    </source>
</evidence>
<keyword evidence="10 12" id="KW-0694">RNA-binding</keyword>
<evidence type="ECO:0000256" key="8">
    <source>
        <dbReference type="ARBA" id="ARBA00022840"/>
    </source>
</evidence>
<dbReference type="PROSITE" id="PS00211">
    <property type="entry name" value="ABC_TRANSPORTER_1"/>
    <property type="match status" value="1"/>
</dbReference>
<keyword evidence="11 12" id="KW-0648">Protein biosynthesis</keyword>
<feature type="binding site" evidence="12">
    <location>
        <begin position="356"/>
        <end position="363"/>
    </location>
    <ligand>
        <name>ATP</name>
        <dbReference type="ChEBI" id="CHEBI:30616"/>
        <label>2</label>
    </ligand>
</feature>
<dbReference type="EC" id="3.6.1.-" evidence="12"/>
<comment type="domain">
    <text evidence="12">The P-site tRNA interaction motif (PtIM domain) probably interacts with the P-site tRNA(fMet) as well as the 23S rRNA.</text>
</comment>
<dbReference type="GO" id="GO:0006412">
    <property type="term" value="P:translation"/>
    <property type="evidence" value="ECO:0007669"/>
    <property type="project" value="UniProtKB-KW"/>
</dbReference>
<dbReference type="GO" id="GO:0016887">
    <property type="term" value="F:ATP hydrolysis activity"/>
    <property type="evidence" value="ECO:0007669"/>
    <property type="project" value="UniProtKB-UniRule"/>
</dbReference>
<dbReference type="EMBL" id="MAJU01000007">
    <property type="protein sequence ID" value="OCH22553.1"/>
    <property type="molecule type" value="Genomic_DNA"/>
</dbReference>
<keyword evidence="8 12" id="KW-0067">ATP-binding</keyword>
<proteinExistence type="inferred from homology"/>
<dbReference type="GO" id="GO:0005524">
    <property type="term" value="F:ATP binding"/>
    <property type="evidence" value="ECO:0007669"/>
    <property type="project" value="UniProtKB-UniRule"/>
</dbReference>
<feature type="domain" description="ABC transporter" evidence="13">
    <location>
        <begin position="324"/>
        <end position="550"/>
    </location>
</feature>
<dbReference type="SMART" id="SM00382">
    <property type="entry name" value="AAA"/>
    <property type="match status" value="2"/>
</dbReference>
<dbReference type="SUPFAM" id="SSF52540">
    <property type="entry name" value="P-loop containing nucleoside triphosphate hydrolases"/>
    <property type="match status" value="2"/>
</dbReference>
<dbReference type="GO" id="GO:0019843">
    <property type="term" value="F:rRNA binding"/>
    <property type="evidence" value="ECO:0007669"/>
    <property type="project" value="UniProtKB-UniRule"/>
</dbReference>
<dbReference type="FunFam" id="3.40.50.300:FF:000011">
    <property type="entry name" value="Putative ABC transporter ATP-binding component"/>
    <property type="match status" value="1"/>
</dbReference>
<dbReference type="NCBIfam" id="TIGR03719">
    <property type="entry name" value="ABC_ABC_ChvD"/>
    <property type="match status" value="1"/>
</dbReference>
<dbReference type="InterPro" id="IPR003439">
    <property type="entry name" value="ABC_transporter-like_ATP-bd"/>
</dbReference>
<dbReference type="InterPro" id="IPR003593">
    <property type="entry name" value="AAA+_ATPase"/>
</dbReference>
<comment type="caution">
    <text evidence="14">The sequence shown here is derived from an EMBL/GenBank/DDBJ whole genome shotgun (WGS) entry which is preliminary data.</text>
</comment>
<dbReference type="NCBIfam" id="NF008775">
    <property type="entry name" value="PRK11819.1"/>
    <property type="match status" value="1"/>
</dbReference>
<evidence type="ECO:0000256" key="4">
    <source>
        <dbReference type="ARBA" id="ARBA00022730"/>
    </source>
</evidence>
<feature type="region of interest" description="Arm" evidence="12">
    <location>
        <begin position="95"/>
        <end position="139"/>
    </location>
</feature>
<evidence type="ECO:0000256" key="7">
    <source>
        <dbReference type="ARBA" id="ARBA00022801"/>
    </source>
</evidence>
<comment type="domain">
    <text evidence="12">The arm domain is inserted in the first ABC transporter domain. Probably contacts ribosomal protein L1.</text>
</comment>
<gene>
    <name evidence="12" type="primary">ettA</name>
    <name evidence="14" type="ORF">A6E04_06495</name>
</gene>
<dbReference type="GO" id="GO:0045900">
    <property type="term" value="P:negative regulation of translational elongation"/>
    <property type="evidence" value="ECO:0007669"/>
    <property type="project" value="UniProtKB-UniRule"/>
</dbReference>
<dbReference type="GO" id="GO:0005737">
    <property type="term" value="C:cytoplasm"/>
    <property type="evidence" value="ECO:0007669"/>
    <property type="project" value="UniProtKB-SubCell"/>
</dbReference>
<comment type="subunit">
    <text evidence="12">Monomer. Probably contacts ribosomal proteins L1, L5, L33 and S7, the 16S and 23S rRNA and the P-site containing tRNA(fMet).</text>
</comment>
<name>A0A1B9P2F8_ALILO</name>
<evidence type="ECO:0000256" key="6">
    <source>
        <dbReference type="ARBA" id="ARBA00022741"/>
    </source>
</evidence>
<keyword evidence="6 12" id="KW-0547">Nucleotide-binding</keyword>
<dbReference type="PROSITE" id="PS50893">
    <property type="entry name" value="ABC_TRANSPORTER_2"/>
    <property type="match status" value="2"/>
</dbReference>
<dbReference type="InterPro" id="IPR022374">
    <property type="entry name" value="EttA"/>
</dbReference>
<comment type="subcellular location">
    <subcellularLocation>
        <location evidence="12">Cytoplasm</location>
    </subcellularLocation>
    <text evidence="12">Associates with ribosomes and polysomes.</text>
</comment>
<evidence type="ECO:0000256" key="3">
    <source>
        <dbReference type="ARBA" id="ARBA00022555"/>
    </source>
</evidence>
<feature type="domain" description="ABC transporter" evidence="13">
    <location>
        <begin position="6"/>
        <end position="259"/>
    </location>
</feature>